<sequence length="344" mass="38767">MITVLPIISSGFTYNCESVALVTEEYQFNDALKFKAQSFLSHLGPRWNDDKAADKIVAELVSTSPGSSAAFFDSVLVLLSSPHSMVAESAFTFLNSVLLSCSSAIRLLFVEVDFITNMFAIIQPHTLPIARNVGRIHSLIGLIKNSIKIASPLHLEKLGVTDEVNTFNHREIICQKAVIPSGQFVTFLISNRYLLDKWLFHQFMELLCTLVDISPYHRPTLEFVLASPIVMAIPSRLSFYEDTRPVYDTLPLINNSFRLWGRREAEAVPSSKRMIQALVSEGFEDMLDQVMMFNESASFGDDIIEESQIFSHFLGSNISQSGIRESGITYRSMGRSHFKPKYWM</sequence>
<name>A0ABQ9XNF6_9EUKA</name>
<dbReference type="Proteomes" id="UP001281761">
    <property type="component" value="Unassembled WGS sequence"/>
</dbReference>
<keyword evidence="2" id="KW-1185">Reference proteome</keyword>
<organism evidence="1 2">
    <name type="scientific">Blattamonas nauphoetae</name>
    <dbReference type="NCBI Taxonomy" id="2049346"/>
    <lineage>
        <taxon>Eukaryota</taxon>
        <taxon>Metamonada</taxon>
        <taxon>Preaxostyla</taxon>
        <taxon>Oxymonadida</taxon>
        <taxon>Blattamonas</taxon>
    </lineage>
</organism>
<dbReference type="EMBL" id="JARBJD010000093">
    <property type="protein sequence ID" value="KAK2953284.1"/>
    <property type="molecule type" value="Genomic_DNA"/>
</dbReference>
<protein>
    <submittedName>
        <fullName evidence="1">Uncharacterized protein</fullName>
    </submittedName>
</protein>
<gene>
    <name evidence="1" type="ORF">BLNAU_11747</name>
</gene>
<proteinExistence type="predicted"/>
<accession>A0ABQ9XNF6</accession>
<evidence type="ECO:0000313" key="2">
    <source>
        <dbReference type="Proteomes" id="UP001281761"/>
    </source>
</evidence>
<comment type="caution">
    <text evidence="1">The sequence shown here is derived from an EMBL/GenBank/DDBJ whole genome shotgun (WGS) entry which is preliminary data.</text>
</comment>
<evidence type="ECO:0000313" key="1">
    <source>
        <dbReference type="EMBL" id="KAK2953284.1"/>
    </source>
</evidence>
<reference evidence="1 2" key="1">
    <citation type="journal article" date="2022" name="bioRxiv">
        <title>Genomics of Preaxostyla Flagellates Illuminates Evolutionary Transitions and the Path Towards Mitochondrial Loss.</title>
        <authorList>
            <person name="Novak L.V.F."/>
            <person name="Treitli S.C."/>
            <person name="Pyrih J."/>
            <person name="Halakuc P."/>
            <person name="Pipaliya S.V."/>
            <person name="Vacek V."/>
            <person name="Brzon O."/>
            <person name="Soukal P."/>
            <person name="Eme L."/>
            <person name="Dacks J.B."/>
            <person name="Karnkowska A."/>
            <person name="Elias M."/>
            <person name="Hampl V."/>
        </authorList>
    </citation>
    <scope>NUCLEOTIDE SEQUENCE [LARGE SCALE GENOMIC DNA]</scope>
    <source>
        <strain evidence="1">NAU3</strain>
        <tissue evidence="1">Gut</tissue>
    </source>
</reference>